<comment type="similarity">
    <text evidence="2 9">Belongs to the glycosyl hydrolase 13 family.</text>
</comment>
<dbReference type="PANTHER" id="PTHR43447">
    <property type="entry name" value="ALPHA-AMYLASE"/>
    <property type="match status" value="1"/>
</dbReference>
<evidence type="ECO:0000256" key="3">
    <source>
        <dbReference type="ARBA" id="ARBA00022723"/>
    </source>
</evidence>
<sequence length="490" mass="56057">MRTILQAFEWYLDQNGKHWSNLTDLVPRLKELGLSGLWLPPAFKGASGISDVGYGVYDFYDLGEFDQKGTVPTKYGSKDEYLKLIKVLHNYGVEVYADIVFDHMMGADESEVVKAVQYSFSNRLQPKSDIEEVEVWTKFTFPGRSGKYNDYIWTSKNFSGVDYDQRSHEHAIFEFQGQNWSPEVDDENGNFDYLMGANLDMEVPETVKQLEKWGSWFTELTQIDGFRLDAVKHIDFHYFKDWLKSRDQQIGRKAFVVGEYWANDLGRLINYLDESGNVLDLFDVPLHFNLYQASSSNGLFDMRGIFANTLVATRPDYAVTFVDNHDTQEGQALQSWIEGWFKEQAYSLILLRRSGIPVVFWGDLFGVPTRDTKGVGSGLEMMICLRSKMEIFECSDYFDHPDIVGWTSIVKIDDHSTGLAVILTNATGGSKWMTIGAIEAGKVYIDLLGHRTDKIKLNEEGRAEFPVNDGSVSVWICEEYIDFTSKVFHE</sequence>
<dbReference type="SUPFAM" id="SSF51011">
    <property type="entry name" value="Glycosyl hydrolase domain"/>
    <property type="match status" value="1"/>
</dbReference>
<evidence type="ECO:0000259" key="10">
    <source>
        <dbReference type="SMART" id="SM00642"/>
    </source>
</evidence>
<dbReference type="GO" id="GO:0005975">
    <property type="term" value="P:carbohydrate metabolic process"/>
    <property type="evidence" value="ECO:0007669"/>
    <property type="project" value="InterPro"/>
</dbReference>
<dbReference type="GO" id="GO:0004556">
    <property type="term" value="F:alpha-amylase activity"/>
    <property type="evidence" value="ECO:0007669"/>
    <property type="project" value="UniProtKB-EC"/>
</dbReference>
<dbReference type="InterPro" id="IPR006046">
    <property type="entry name" value="Alpha_amylase"/>
</dbReference>
<keyword evidence="4 11" id="KW-0378">Hydrolase</keyword>
<organism evidence="11 12">
    <name type="scientific">Lactovum miscens</name>
    <dbReference type="NCBI Taxonomy" id="190387"/>
    <lineage>
        <taxon>Bacteria</taxon>
        <taxon>Bacillati</taxon>
        <taxon>Bacillota</taxon>
        <taxon>Bacilli</taxon>
        <taxon>Lactobacillales</taxon>
        <taxon>Streptococcaceae</taxon>
        <taxon>Lactovum</taxon>
    </lineage>
</organism>
<evidence type="ECO:0000256" key="2">
    <source>
        <dbReference type="ARBA" id="ARBA00008061"/>
    </source>
</evidence>
<accession>A0A841C8A7</accession>
<dbReference type="InterPro" id="IPR017853">
    <property type="entry name" value="GH"/>
</dbReference>
<feature type="active site" description="Nucleophile" evidence="7">
    <location>
        <position position="229"/>
    </location>
</feature>
<evidence type="ECO:0000256" key="5">
    <source>
        <dbReference type="ARBA" id="ARBA00023277"/>
    </source>
</evidence>
<feature type="binding site" evidence="8">
    <location>
        <position position="200"/>
    </location>
    <ligand>
        <name>Ca(2+)</name>
        <dbReference type="ChEBI" id="CHEBI:29108"/>
        <label>2</label>
    </ligand>
</feature>
<keyword evidence="8" id="KW-0106">Calcium</keyword>
<evidence type="ECO:0000313" key="11">
    <source>
        <dbReference type="EMBL" id="MBB5888725.1"/>
    </source>
</evidence>
<proteinExistence type="inferred from homology"/>
<dbReference type="Pfam" id="PF00128">
    <property type="entry name" value="Alpha-amylase"/>
    <property type="match status" value="1"/>
</dbReference>
<evidence type="ECO:0000256" key="4">
    <source>
        <dbReference type="ARBA" id="ARBA00022801"/>
    </source>
</evidence>
<dbReference type="PRINTS" id="PR00110">
    <property type="entry name" value="ALPHAAMYLASE"/>
</dbReference>
<reference evidence="11 12" key="1">
    <citation type="submission" date="2020-08" db="EMBL/GenBank/DDBJ databases">
        <title>Genomic Encyclopedia of Type Strains, Phase IV (KMG-IV): sequencing the most valuable type-strain genomes for metagenomic binning, comparative biology and taxonomic classification.</title>
        <authorList>
            <person name="Goeker M."/>
        </authorList>
    </citation>
    <scope>NUCLEOTIDE SEQUENCE [LARGE SCALE GENOMIC DNA]</scope>
    <source>
        <strain evidence="11 12">DSM 14925</strain>
    </source>
</reference>
<dbReference type="AlphaFoldDB" id="A0A841C8A7"/>
<dbReference type="SMART" id="SM00642">
    <property type="entry name" value="Aamy"/>
    <property type="match status" value="1"/>
</dbReference>
<name>A0A841C8A7_9LACT</name>
<feature type="binding site" evidence="8">
    <location>
        <position position="298"/>
    </location>
    <ligand>
        <name>Ca(2+)</name>
        <dbReference type="ChEBI" id="CHEBI:29108"/>
        <label>3</label>
    </ligand>
</feature>
<comment type="caution">
    <text evidence="11">The sequence shown here is derived from an EMBL/GenBank/DDBJ whole genome shotgun (WGS) entry which is preliminary data.</text>
</comment>
<evidence type="ECO:0000256" key="7">
    <source>
        <dbReference type="PIRSR" id="PIRSR001021-1"/>
    </source>
</evidence>
<dbReference type="CDD" id="cd11318">
    <property type="entry name" value="AmyAc_bac_fung_AmyA"/>
    <property type="match status" value="1"/>
</dbReference>
<evidence type="ECO:0000256" key="8">
    <source>
        <dbReference type="PIRSR" id="PIRSR001021-2"/>
    </source>
</evidence>
<feature type="active site" description="Proton donor" evidence="7">
    <location>
        <position position="259"/>
    </location>
</feature>
<dbReference type="InterPro" id="IPR013776">
    <property type="entry name" value="A-amylase_thermo"/>
</dbReference>
<evidence type="ECO:0000256" key="6">
    <source>
        <dbReference type="ARBA" id="ARBA00023295"/>
    </source>
</evidence>
<dbReference type="Gene3D" id="2.60.40.1180">
    <property type="entry name" value="Golgi alpha-mannosidase II"/>
    <property type="match status" value="1"/>
</dbReference>
<dbReference type="Gene3D" id="2.40.30.140">
    <property type="match status" value="1"/>
</dbReference>
<protein>
    <submittedName>
        <fullName evidence="11">Alpha-amylase</fullName>
        <ecNumber evidence="11">3.2.1.1</ecNumber>
    </submittedName>
</protein>
<dbReference type="InterPro" id="IPR006047">
    <property type="entry name" value="GH13_cat_dom"/>
</dbReference>
<feature type="binding site" evidence="8">
    <location>
        <position position="402"/>
    </location>
    <ligand>
        <name>Ca(2+)</name>
        <dbReference type="ChEBI" id="CHEBI:29108"/>
        <label>3</label>
    </ligand>
</feature>
<dbReference type="NCBIfam" id="NF006969">
    <property type="entry name" value="PRK09441.1-2"/>
    <property type="match status" value="1"/>
</dbReference>
<feature type="binding site" evidence="8">
    <location>
        <position position="192"/>
    </location>
    <ligand>
        <name>Ca(2+)</name>
        <dbReference type="ChEBI" id="CHEBI:29108"/>
        <label>1</label>
    </ligand>
</feature>
<feature type="binding site" evidence="8">
    <location>
        <position position="233"/>
    </location>
    <ligand>
        <name>Ca(2+)</name>
        <dbReference type="ChEBI" id="CHEBI:29108"/>
        <label>1</label>
    </ligand>
</feature>
<dbReference type="NCBIfam" id="NF006968">
    <property type="entry name" value="PRK09441.1-1"/>
    <property type="match status" value="1"/>
</dbReference>
<comment type="cofactor">
    <cofactor evidence="1">
        <name>Ca(2+)</name>
        <dbReference type="ChEBI" id="CHEBI:29108"/>
    </cofactor>
</comment>
<gene>
    <name evidence="11" type="ORF">HNQ37_001638</name>
</gene>
<dbReference type="Gene3D" id="3.20.20.80">
    <property type="entry name" value="Glycosidases"/>
    <property type="match status" value="1"/>
</dbReference>
<keyword evidence="6 11" id="KW-0326">Glycosidase</keyword>
<dbReference type="Proteomes" id="UP000562464">
    <property type="component" value="Unassembled WGS sequence"/>
</dbReference>
<dbReference type="PIRSF" id="PIRSF001021">
    <property type="entry name" value="Alph-amls_thrmst"/>
    <property type="match status" value="1"/>
</dbReference>
<evidence type="ECO:0000256" key="9">
    <source>
        <dbReference type="RuleBase" id="RU003615"/>
    </source>
</evidence>
<keyword evidence="5" id="KW-0119">Carbohydrate metabolism</keyword>
<feature type="binding site" evidence="8">
    <location>
        <position position="102"/>
    </location>
    <ligand>
        <name>Ca(2+)</name>
        <dbReference type="ChEBI" id="CHEBI:29108"/>
        <label>1</label>
    </ligand>
</feature>
<keyword evidence="3 8" id="KW-0479">Metal-binding</keyword>
<dbReference type="InterPro" id="IPR013780">
    <property type="entry name" value="Glyco_hydro_b"/>
</dbReference>
<feature type="domain" description="Glycosyl hydrolase family 13 catalytic" evidence="10">
    <location>
        <begin position="2"/>
        <end position="386"/>
    </location>
</feature>
<dbReference type="EMBL" id="JACHHV010000044">
    <property type="protein sequence ID" value="MBB5888725.1"/>
    <property type="molecule type" value="Genomic_DNA"/>
</dbReference>
<evidence type="ECO:0000256" key="1">
    <source>
        <dbReference type="ARBA" id="ARBA00001913"/>
    </source>
</evidence>
<evidence type="ECO:0000313" key="12">
    <source>
        <dbReference type="Proteomes" id="UP000562464"/>
    </source>
</evidence>
<keyword evidence="12" id="KW-1185">Reference proteome</keyword>
<dbReference type="GO" id="GO:0005509">
    <property type="term" value="F:calcium ion binding"/>
    <property type="evidence" value="ECO:0007669"/>
    <property type="project" value="InterPro"/>
</dbReference>
<dbReference type="SUPFAM" id="SSF51445">
    <property type="entry name" value="(Trans)glycosidases"/>
    <property type="match status" value="1"/>
</dbReference>
<dbReference type="EC" id="3.2.1.1" evidence="11"/>